<evidence type="ECO:0000313" key="2">
    <source>
        <dbReference type="Proteomes" id="UP001228044"/>
    </source>
</evidence>
<dbReference type="Proteomes" id="UP001228044">
    <property type="component" value="Unassembled WGS sequence"/>
</dbReference>
<dbReference type="GO" id="GO:0016787">
    <property type="term" value="F:hydrolase activity"/>
    <property type="evidence" value="ECO:0007669"/>
    <property type="project" value="UniProtKB-KW"/>
</dbReference>
<keyword evidence="1" id="KW-0378">Hydrolase</keyword>
<gene>
    <name evidence="1" type="ORF">QWJ38_13895</name>
</gene>
<accession>A0ABT8DT69</accession>
<proteinExistence type="predicted"/>
<dbReference type="Pfam" id="PF00657">
    <property type="entry name" value="Lipase_GDSL"/>
    <property type="match status" value="1"/>
</dbReference>
<name>A0ABT8DT69_9BURK</name>
<dbReference type="SUPFAM" id="SSF52266">
    <property type="entry name" value="SGNH hydrolase"/>
    <property type="match status" value="1"/>
</dbReference>
<evidence type="ECO:0000313" key="1">
    <source>
        <dbReference type="EMBL" id="MDN3921382.1"/>
    </source>
</evidence>
<reference evidence="1 2" key="1">
    <citation type="submission" date="2023-06" db="EMBL/GenBank/DDBJ databases">
        <title>Pelomonas sp. PFR6 16S ribosomal RNA gene Genome sequencing and assembly.</title>
        <authorList>
            <person name="Woo H."/>
        </authorList>
    </citation>
    <scope>NUCLEOTIDE SEQUENCE [LARGE SCALE GENOMIC DNA]</scope>
    <source>
        <strain evidence="1 2">PFR6</strain>
    </source>
</reference>
<dbReference type="InterPro" id="IPR001087">
    <property type="entry name" value="GDSL"/>
</dbReference>
<dbReference type="PROSITE" id="PS51257">
    <property type="entry name" value="PROKAR_LIPOPROTEIN"/>
    <property type="match status" value="1"/>
</dbReference>
<dbReference type="InterPro" id="IPR036514">
    <property type="entry name" value="SGNH_hydro_sf"/>
</dbReference>
<organism evidence="1 2">
    <name type="scientific">Roseateles violae</name>
    <dbReference type="NCBI Taxonomy" id="3058042"/>
    <lineage>
        <taxon>Bacteria</taxon>
        <taxon>Pseudomonadati</taxon>
        <taxon>Pseudomonadota</taxon>
        <taxon>Betaproteobacteria</taxon>
        <taxon>Burkholderiales</taxon>
        <taxon>Sphaerotilaceae</taxon>
        <taxon>Roseateles</taxon>
    </lineage>
</organism>
<comment type="caution">
    <text evidence="1">The sequence shown here is derived from an EMBL/GenBank/DDBJ whole genome shotgun (WGS) entry which is preliminary data.</text>
</comment>
<dbReference type="Gene3D" id="3.40.50.1110">
    <property type="entry name" value="SGNH hydrolase"/>
    <property type="match status" value="1"/>
</dbReference>
<sequence>MKSLSGGIGRYSRWSRQGRVWLAALALGALGACGGGTSQIEPFKPTRIIAFGDEASVLTPEGKKYSVNGLNATTGALDCSVNPIWVQKMASFFGLVFPQCNPDPLNTTAPTGIMYATAGAKVADVKTKIDQHFSTNTFGNKDLVAIMVGTNDILEVYAQYPALSEQALLDELKARGTALADQVNRVATAGGRVIVSTLPDVGLTPFALKERAAKPDTDRAALLTRMTLQFNVAMRLKLINDGRMIGLILVDESMQQATKYPSYYGIVNVTDAVCLSTVALQDCTPNTLVTGGSADTWLWASDTLLSPVGQGRIGDLAITRAHNNPF</sequence>
<protein>
    <submittedName>
        <fullName evidence="1">SGNH/GDSL hydrolase family protein</fullName>
    </submittedName>
</protein>
<dbReference type="RefSeq" id="WP_290359678.1">
    <property type="nucleotide sequence ID" value="NZ_JAUHHC010000003.1"/>
</dbReference>
<dbReference type="EMBL" id="JAUHHC010000003">
    <property type="protein sequence ID" value="MDN3921382.1"/>
    <property type="molecule type" value="Genomic_DNA"/>
</dbReference>
<keyword evidence="2" id="KW-1185">Reference proteome</keyword>